<dbReference type="PANTHER" id="PTHR34475">
    <property type="match status" value="1"/>
</dbReference>
<dbReference type="CDD" id="cd00093">
    <property type="entry name" value="HTH_XRE"/>
    <property type="match status" value="1"/>
</dbReference>
<feature type="region of interest" description="Disordered" evidence="1">
    <location>
        <begin position="77"/>
        <end position="337"/>
    </location>
</feature>
<dbReference type="STRING" id="1048340.SAMN05444487_10640"/>
<dbReference type="SUPFAM" id="SSF47413">
    <property type="entry name" value="lambda repressor-like DNA-binding domains"/>
    <property type="match status" value="1"/>
</dbReference>
<feature type="compositionally biased region" description="Low complexity" evidence="1">
    <location>
        <begin position="163"/>
        <end position="175"/>
    </location>
</feature>
<feature type="compositionally biased region" description="Basic and acidic residues" evidence="1">
    <location>
        <begin position="244"/>
        <end position="255"/>
    </location>
</feature>
<feature type="compositionally biased region" description="Acidic residues" evidence="1">
    <location>
        <begin position="231"/>
        <end position="243"/>
    </location>
</feature>
<keyword evidence="2" id="KW-1133">Transmembrane helix</keyword>
<dbReference type="Pfam" id="PF13464">
    <property type="entry name" value="RodZ_C"/>
    <property type="match status" value="1"/>
</dbReference>
<dbReference type="RefSeq" id="WP_091738467.1">
    <property type="nucleotide sequence ID" value="NZ_FNNQ01000006.1"/>
</dbReference>
<name>A0A1H2W7D0_9BACL</name>
<reference evidence="4 5" key="1">
    <citation type="submission" date="2016-10" db="EMBL/GenBank/DDBJ databases">
        <authorList>
            <person name="de Groot N.N."/>
        </authorList>
    </citation>
    <scope>NUCLEOTIDE SEQUENCE [LARGE SCALE GENOMIC DNA]</scope>
    <source>
        <strain evidence="4 5">DSM 45610</strain>
    </source>
</reference>
<dbReference type="InterPro" id="IPR025194">
    <property type="entry name" value="RodZ-like_C"/>
</dbReference>
<evidence type="ECO:0000256" key="2">
    <source>
        <dbReference type="SAM" id="Phobius"/>
    </source>
</evidence>
<accession>A0A1H2W7D0</accession>
<dbReference type="PROSITE" id="PS50943">
    <property type="entry name" value="HTH_CROC1"/>
    <property type="match status" value="1"/>
</dbReference>
<evidence type="ECO:0000313" key="5">
    <source>
        <dbReference type="Proteomes" id="UP000198534"/>
    </source>
</evidence>
<proteinExistence type="predicted"/>
<dbReference type="AlphaFoldDB" id="A0A1H2W7D0"/>
<dbReference type="Pfam" id="PF13413">
    <property type="entry name" value="HTH_25"/>
    <property type="match status" value="1"/>
</dbReference>
<sequence>MWVEIGDQLRQAREKAGLSLEELQEQTQIDMVSLKALENGDFNKISSPFFVRSYIRTVAKKIDLEPTNLLKHYHPVQDETGEGEANKAGGGLGQTGKFSTISQPVEKITDSGRVHTTQPIQPLRMNDGANEESYDPFHNMKEEESEDGGENASGSEEGEHLSRSVTSKSKKWSVSDLTQTLKMKALGNVPILKKDEEQSAENKQEEGDSLSSSSAEGELPPRSQGKRGAISEEEMSSPMDQEEALNRDFQSRESEEMMNEPSVSPPPMDTPQTLSRSGRYRSDAWAGEESGSHDLSSNLPPRGQSASLSEQQMVGNDSTESEPILSRSGRHESVSNLPALVASGEITRSNSKRHRKAVAQNKAGNWFKSPLVRWSLIVVVLLILVSIWAANTMGFFDKNSEKPATTSEKKDGSSSSADAPKGGTAKLLALKEGSSLSEYQLSKPDNVSFRFQTKGKSWIQIREQKNAEEGYLKDVTLNRGETFPYEYKKGKAKELWVTIGSPNQVDLTINGQSVNANKTIHIIIKK</sequence>
<protein>
    <recommendedName>
        <fullName evidence="3">HTH cro/C1-type domain-containing protein</fullName>
    </recommendedName>
</protein>
<keyword evidence="2" id="KW-0812">Transmembrane</keyword>
<dbReference type="Gene3D" id="1.10.260.40">
    <property type="entry name" value="lambda repressor-like DNA-binding domains"/>
    <property type="match status" value="1"/>
</dbReference>
<dbReference type="PANTHER" id="PTHR34475:SF1">
    <property type="entry name" value="CYTOSKELETON PROTEIN RODZ"/>
    <property type="match status" value="1"/>
</dbReference>
<feature type="compositionally biased region" description="Basic and acidic residues" evidence="1">
    <location>
        <begin position="192"/>
        <end position="206"/>
    </location>
</feature>
<gene>
    <name evidence="4" type="ORF">SAMN05444487_10640</name>
</gene>
<dbReference type="InterPro" id="IPR001387">
    <property type="entry name" value="Cro/C1-type_HTH"/>
</dbReference>
<feature type="compositionally biased region" description="Polar residues" evidence="1">
    <location>
        <begin position="293"/>
        <end position="318"/>
    </location>
</feature>
<evidence type="ECO:0000259" key="3">
    <source>
        <dbReference type="PROSITE" id="PS50943"/>
    </source>
</evidence>
<keyword evidence="2" id="KW-0472">Membrane</keyword>
<dbReference type="Proteomes" id="UP000198534">
    <property type="component" value="Unassembled WGS sequence"/>
</dbReference>
<dbReference type="InterPro" id="IPR050400">
    <property type="entry name" value="Bact_Cytoskel_RodZ"/>
</dbReference>
<keyword evidence="5" id="KW-1185">Reference proteome</keyword>
<dbReference type="EMBL" id="FNNQ01000006">
    <property type="protein sequence ID" value="SDW76490.1"/>
    <property type="molecule type" value="Genomic_DNA"/>
</dbReference>
<dbReference type="OrthoDB" id="9797543at2"/>
<feature type="domain" description="HTH cro/C1-type" evidence="3">
    <location>
        <begin position="9"/>
        <end position="40"/>
    </location>
</feature>
<dbReference type="GO" id="GO:0003677">
    <property type="term" value="F:DNA binding"/>
    <property type="evidence" value="ECO:0007669"/>
    <property type="project" value="InterPro"/>
</dbReference>
<evidence type="ECO:0000256" key="1">
    <source>
        <dbReference type="SAM" id="MobiDB-lite"/>
    </source>
</evidence>
<organism evidence="4 5">
    <name type="scientific">Marininema mesophilum</name>
    <dbReference type="NCBI Taxonomy" id="1048340"/>
    <lineage>
        <taxon>Bacteria</taxon>
        <taxon>Bacillati</taxon>
        <taxon>Bacillota</taxon>
        <taxon>Bacilli</taxon>
        <taxon>Bacillales</taxon>
        <taxon>Thermoactinomycetaceae</taxon>
        <taxon>Marininema</taxon>
    </lineage>
</organism>
<dbReference type="InterPro" id="IPR010982">
    <property type="entry name" value="Lambda_DNA-bd_dom_sf"/>
</dbReference>
<evidence type="ECO:0000313" key="4">
    <source>
        <dbReference type="EMBL" id="SDW76490.1"/>
    </source>
</evidence>
<feature type="region of interest" description="Disordered" evidence="1">
    <location>
        <begin position="398"/>
        <end position="422"/>
    </location>
</feature>
<feature type="transmembrane region" description="Helical" evidence="2">
    <location>
        <begin position="371"/>
        <end position="390"/>
    </location>
</feature>